<feature type="transmembrane region" description="Helical" evidence="3">
    <location>
        <begin position="413"/>
        <end position="435"/>
    </location>
</feature>
<keyword evidence="3" id="KW-0812">Transmembrane</keyword>
<dbReference type="Pfam" id="PF07690">
    <property type="entry name" value="MFS_1"/>
    <property type="match status" value="1"/>
</dbReference>
<proteinExistence type="inferred from homology"/>
<accession>A0A1Y2DXM4</accession>
<evidence type="ECO:0000313" key="5">
    <source>
        <dbReference type="EMBL" id="ORY63876.1"/>
    </source>
</evidence>
<dbReference type="PANTHER" id="PTHR11360">
    <property type="entry name" value="MONOCARBOXYLATE TRANSPORTER"/>
    <property type="match status" value="1"/>
</dbReference>
<protein>
    <submittedName>
        <fullName evidence="5">Putative MFS monocarboxylate transporter</fullName>
    </submittedName>
</protein>
<feature type="transmembrane region" description="Helical" evidence="3">
    <location>
        <begin position="376"/>
        <end position="401"/>
    </location>
</feature>
<dbReference type="Gene3D" id="1.20.1250.20">
    <property type="entry name" value="MFS general substrate transporter like domains"/>
    <property type="match status" value="2"/>
</dbReference>
<dbReference type="InterPro" id="IPR036259">
    <property type="entry name" value="MFS_trans_sf"/>
</dbReference>
<feature type="transmembrane region" description="Helical" evidence="3">
    <location>
        <begin position="151"/>
        <end position="170"/>
    </location>
</feature>
<evidence type="ECO:0000259" key="4">
    <source>
        <dbReference type="PROSITE" id="PS50850"/>
    </source>
</evidence>
<keyword evidence="6" id="KW-1185">Reference proteome</keyword>
<dbReference type="Proteomes" id="UP000193689">
    <property type="component" value="Unassembled WGS sequence"/>
</dbReference>
<feature type="transmembrane region" description="Helical" evidence="3">
    <location>
        <begin position="352"/>
        <end position="370"/>
    </location>
</feature>
<dbReference type="OrthoDB" id="6509908at2759"/>
<feature type="transmembrane region" description="Helical" evidence="3">
    <location>
        <begin position="82"/>
        <end position="105"/>
    </location>
</feature>
<dbReference type="GeneID" id="63773789"/>
<dbReference type="InterPro" id="IPR020846">
    <property type="entry name" value="MFS_dom"/>
</dbReference>
<comment type="caution">
    <text evidence="5">The sequence shown here is derived from an EMBL/GenBank/DDBJ whole genome shotgun (WGS) entry which is preliminary data.</text>
</comment>
<dbReference type="InterPro" id="IPR050327">
    <property type="entry name" value="Proton-linked_MCT"/>
</dbReference>
<comment type="subcellular location">
    <subcellularLocation>
        <location evidence="1">Membrane</location>
        <topology evidence="1">Multi-pass membrane protein</topology>
    </subcellularLocation>
</comment>
<feature type="transmembrane region" description="Helical" evidence="3">
    <location>
        <begin position="210"/>
        <end position="231"/>
    </location>
</feature>
<dbReference type="SUPFAM" id="SSF103473">
    <property type="entry name" value="MFS general substrate transporter"/>
    <property type="match status" value="1"/>
</dbReference>
<feature type="transmembrane region" description="Helical" evidence="3">
    <location>
        <begin position="447"/>
        <end position="466"/>
    </location>
</feature>
<organism evidence="5 6">
    <name type="scientific">Pseudomassariella vexata</name>
    <dbReference type="NCBI Taxonomy" id="1141098"/>
    <lineage>
        <taxon>Eukaryota</taxon>
        <taxon>Fungi</taxon>
        <taxon>Dikarya</taxon>
        <taxon>Ascomycota</taxon>
        <taxon>Pezizomycotina</taxon>
        <taxon>Sordariomycetes</taxon>
        <taxon>Xylariomycetidae</taxon>
        <taxon>Amphisphaeriales</taxon>
        <taxon>Pseudomassariaceae</taxon>
        <taxon>Pseudomassariella</taxon>
    </lineage>
</organism>
<feature type="transmembrane region" description="Helical" evidence="3">
    <location>
        <begin position="176"/>
        <end position="203"/>
    </location>
</feature>
<dbReference type="GO" id="GO:0016020">
    <property type="term" value="C:membrane"/>
    <property type="evidence" value="ECO:0007669"/>
    <property type="project" value="UniProtKB-SubCell"/>
</dbReference>
<feature type="domain" description="Major facilitator superfamily (MFS) profile" evidence="4">
    <location>
        <begin position="83"/>
        <end position="470"/>
    </location>
</feature>
<keyword evidence="3" id="KW-1133">Transmembrane helix</keyword>
<comment type="similarity">
    <text evidence="2">Belongs to the major facilitator superfamily. Monocarboxylate porter (TC 2.A.1.13) family.</text>
</comment>
<feature type="transmembrane region" description="Helical" evidence="3">
    <location>
        <begin position="243"/>
        <end position="263"/>
    </location>
</feature>
<reference evidence="5 6" key="1">
    <citation type="submission" date="2016-07" db="EMBL/GenBank/DDBJ databases">
        <title>Pervasive Adenine N6-methylation of Active Genes in Fungi.</title>
        <authorList>
            <consortium name="DOE Joint Genome Institute"/>
            <person name="Mondo S.J."/>
            <person name="Dannebaum R.O."/>
            <person name="Kuo R.C."/>
            <person name="Labutti K."/>
            <person name="Haridas S."/>
            <person name="Kuo A."/>
            <person name="Salamov A."/>
            <person name="Ahrendt S.R."/>
            <person name="Lipzen A."/>
            <person name="Sullivan W."/>
            <person name="Andreopoulos W.B."/>
            <person name="Clum A."/>
            <person name="Lindquist E."/>
            <person name="Daum C."/>
            <person name="Ramamoorthy G.K."/>
            <person name="Gryganskyi A."/>
            <person name="Culley D."/>
            <person name="Magnuson J.K."/>
            <person name="James T.Y."/>
            <person name="O'Malley M.A."/>
            <person name="Stajich J.E."/>
            <person name="Spatafora J.W."/>
            <person name="Visel A."/>
            <person name="Grigoriev I.V."/>
        </authorList>
    </citation>
    <scope>NUCLEOTIDE SEQUENCE [LARGE SCALE GENOMIC DNA]</scope>
    <source>
        <strain evidence="5 6">CBS 129021</strain>
    </source>
</reference>
<feature type="transmembrane region" description="Helical" evidence="3">
    <location>
        <begin position="321"/>
        <end position="340"/>
    </location>
</feature>
<sequence>MAAVTEPSATLGNTISPAAFHSASQTTLETSELQLKAFNAEKKQDEETRSSDEVVVPVNDNDAPNSTLPTANHQSAIPNGGAAAWLQVVGAFMVFFNSWGILNTFGAFQTYYESGQLFEESSSNIAWIGAIQAYSVLFAGLITGPIYDRGYLRSLLVVGGFGIVFGHMMLSLSHTFWQALLAQGFCIGLGAGIMFTPTLAVLPTYFNTRVGLAIGLAASGSSFGGIVYPVAFYNLIDTIGFPWAVRVLGFIAFATMLVPIFFMKQRVRPAHARALLDLSAFTDWPFVTFVLSTLVGYTGLYVILFYLSYFGQSSKITDASLSFYIVAILNATSMFGRTLPAALSDKTGSLNLIIPGAFFCALLNFVMLAVDSVAGIVVVALCFGFFSGVFVSLPPVLSVAFSQDKSKIGTRMGMGFAVLGFGVLIGGPGGGAILGSGGVGGEENWRGLWIFGGVTSMISVVVYITLRIWKVGFKINAKV</sequence>
<dbReference type="PANTHER" id="PTHR11360:SF234">
    <property type="entry name" value="MFS-TYPE TRANSPORTER DBAD-RELATED"/>
    <property type="match status" value="1"/>
</dbReference>
<dbReference type="AlphaFoldDB" id="A0A1Y2DXM4"/>
<feature type="transmembrane region" description="Helical" evidence="3">
    <location>
        <begin position="284"/>
        <end position="309"/>
    </location>
</feature>
<dbReference type="GO" id="GO:0022857">
    <property type="term" value="F:transmembrane transporter activity"/>
    <property type="evidence" value="ECO:0007669"/>
    <property type="project" value="InterPro"/>
</dbReference>
<name>A0A1Y2DXM4_9PEZI</name>
<evidence type="ECO:0000256" key="1">
    <source>
        <dbReference type="ARBA" id="ARBA00004141"/>
    </source>
</evidence>
<feature type="transmembrane region" description="Helical" evidence="3">
    <location>
        <begin position="125"/>
        <end position="144"/>
    </location>
</feature>
<dbReference type="RefSeq" id="XP_040715290.1">
    <property type="nucleotide sequence ID" value="XM_040857577.1"/>
</dbReference>
<evidence type="ECO:0000256" key="2">
    <source>
        <dbReference type="ARBA" id="ARBA00006727"/>
    </source>
</evidence>
<dbReference type="InterPro" id="IPR011701">
    <property type="entry name" value="MFS"/>
</dbReference>
<evidence type="ECO:0000256" key="3">
    <source>
        <dbReference type="SAM" id="Phobius"/>
    </source>
</evidence>
<keyword evidence="3" id="KW-0472">Membrane</keyword>
<evidence type="ECO:0000313" key="6">
    <source>
        <dbReference type="Proteomes" id="UP000193689"/>
    </source>
</evidence>
<dbReference type="PROSITE" id="PS50850">
    <property type="entry name" value="MFS"/>
    <property type="match status" value="1"/>
</dbReference>
<dbReference type="EMBL" id="MCFJ01000007">
    <property type="protein sequence ID" value="ORY63876.1"/>
    <property type="molecule type" value="Genomic_DNA"/>
</dbReference>
<dbReference type="InParanoid" id="A0A1Y2DXM4"/>
<gene>
    <name evidence="5" type="ORF">BCR38DRAFT_392122</name>
</gene>